<name>A0AAC8TK01_9ENTR</name>
<evidence type="ECO:0000313" key="3">
    <source>
        <dbReference type="EMBL" id="AKL15160.1"/>
    </source>
</evidence>
<feature type="domain" description="HTH-like" evidence="1">
    <location>
        <begin position="8"/>
        <end position="72"/>
    </location>
</feature>
<accession>A0AAC8TK01</accession>
<dbReference type="RefSeq" id="WP_047368854.1">
    <property type="nucleotide sequence ID" value="NZ_CP011600.1"/>
</dbReference>
<gene>
    <name evidence="2" type="ORF">AB182_01460</name>
    <name evidence="3" type="ORF">AB182_29515</name>
</gene>
<dbReference type="EMBL" id="CP011600">
    <property type="protein sequence ID" value="AKL10044.1"/>
    <property type="molecule type" value="Genomic_DNA"/>
</dbReference>
<reference evidence="2 4" key="1">
    <citation type="submission" date="2015-06" db="EMBL/GenBank/DDBJ databases">
        <title>Rapid spread of a carbapenem resistance gene driven by multiple levels of genetic mobility.</title>
        <authorList>
            <person name="Sheppard A.E."/>
            <person name="Stoesser N."/>
            <person name="Wilson D."/>
            <person name="Sebra R."/>
            <person name="Kasarskis A."/>
            <person name="Anson L."/>
            <person name="Giess A."/>
            <person name="Pankhurst L."/>
            <person name="Vaughan A."/>
            <person name="Grim C.J."/>
            <person name="Cox H."/>
            <person name="Yeh A."/>
            <person name="Sifri C.D."/>
            <person name="Walker S."/>
            <person name="Peto T.E."/>
            <person name="Crook D.W."/>
            <person name="Mathers A.J."/>
        </authorList>
    </citation>
    <scope>NUCLEOTIDE SEQUENCE [LARGE SCALE GENOMIC DNA]</scope>
    <source>
        <strain evidence="2 4">CAV1151</strain>
        <plasmid evidence="2 4">pCAV1151-215</plasmid>
    </source>
</reference>
<evidence type="ECO:0000259" key="1">
    <source>
        <dbReference type="Pfam" id="PF24718"/>
    </source>
</evidence>
<dbReference type="InterPro" id="IPR056975">
    <property type="entry name" value="HTH_73"/>
</dbReference>
<dbReference type="KEGG" id="kin:AB182_01460"/>
<dbReference type="Proteomes" id="UP000035479">
    <property type="component" value="Chromosome"/>
</dbReference>
<proteinExistence type="predicted"/>
<organism evidence="2 4">
    <name type="scientific">Phytobacter ursingii</name>
    <dbReference type="NCBI Taxonomy" id="1972431"/>
    <lineage>
        <taxon>Bacteria</taxon>
        <taxon>Pseudomonadati</taxon>
        <taxon>Pseudomonadota</taxon>
        <taxon>Gammaproteobacteria</taxon>
        <taxon>Enterobacterales</taxon>
        <taxon>Enterobacteriaceae</taxon>
        <taxon>Phytobacter</taxon>
    </lineage>
</organism>
<dbReference type="KEGG" id="kin:AB182_29515"/>
<dbReference type="Pfam" id="PF24718">
    <property type="entry name" value="HTH_73"/>
    <property type="match status" value="1"/>
</dbReference>
<geneLocation type="plasmid" evidence="2 4">
    <name>pCAV1151-215</name>
</geneLocation>
<keyword evidence="2" id="KW-0614">Plasmid</keyword>
<evidence type="ECO:0000313" key="4">
    <source>
        <dbReference type="Proteomes" id="UP000035479"/>
    </source>
</evidence>
<sequence>MDTLLPVYSAIQKAIADAAPGAKTAEMNLQLIKYADTLKHLNCEVICEGIGINKSFRSEVLRIMKIAERLKAAGLDASRL</sequence>
<dbReference type="EMBL" id="CP011602">
    <property type="protein sequence ID" value="AKL15160.1"/>
    <property type="molecule type" value="Genomic_DNA"/>
</dbReference>
<protein>
    <recommendedName>
        <fullName evidence="1">HTH-like domain-containing protein</fullName>
    </recommendedName>
</protein>
<evidence type="ECO:0000313" key="2">
    <source>
        <dbReference type="EMBL" id="AKL10044.1"/>
    </source>
</evidence>
<dbReference type="Proteomes" id="UP000035479">
    <property type="component" value="Plasmid pCAV1151-215"/>
</dbReference>
<dbReference type="GeneID" id="39492980"/>
<dbReference type="AlphaFoldDB" id="A0AAC8TK01"/>